<organism evidence="1 2">
    <name type="scientific">Dendrolimus kikuchii</name>
    <dbReference type="NCBI Taxonomy" id="765133"/>
    <lineage>
        <taxon>Eukaryota</taxon>
        <taxon>Metazoa</taxon>
        <taxon>Ecdysozoa</taxon>
        <taxon>Arthropoda</taxon>
        <taxon>Hexapoda</taxon>
        <taxon>Insecta</taxon>
        <taxon>Pterygota</taxon>
        <taxon>Neoptera</taxon>
        <taxon>Endopterygota</taxon>
        <taxon>Lepidoptera</taxon>
        <taxon>Glossata</taxon>
        <taxon>Ditrysia</taxon>
        <taxon>Bombycoidea</taxon>
        <taxon>Lasiocampidae</taxon>
        <taxon>Dendrolimus</taxon>
    </lineage>
</organism>
<protein>
    <submittedName>
        <fullName evidence="1">Uncharacterized protein</fullName>
    </submittedName>
</protein>
<evidence type="ECO:0000313" key="2">
    <source>
        <dbReference type="Proteomes" id="UP000824533"/>
    </source>
</evidence>
<proteinExistence type="predicted"/>
<keyword evidence="2" id="KW-1185">Reference proteome</keyword>
<dbReference type="Proteomes" id="UP000824533">
    <property type="component" value="Linkage Group LG05"/>
</dbReference>
<comment type="caution">
    <text evidence="1">The sequence shown here is derived from an EMBL/GenBank/DDBJ whole genome shotgun (WGS) entry which is preliminary data.</text>
</comment>
<reference evidence="1 2" key="1">
    <citation type="journal article" date="2021" name="Front. Genet.">
        <title>Chromosome-Level Genome Assembly Reveals Significant Gene Expansion in the Toll and IMD Signaling Pathways of Dendrolimus kikuchii.</title>
        <authorList>
            <person name="Zhou J."/>
            <person name="Wu P."/>
            <person name="Xiong Z."/>
            <person name="Liu N."/>
            <person name="Zhao N."/>
            <person name="Ji M."/>
            <person name="Qiu Y."/>
            <person name="Yang B."/>
        </authorList>
    </citation>
    <scope>NUCLEOTIDE SEQUENCE [LARGE SCALE GENOMIC DNA]</scope>
    <source>
        <strain evidence="1">Ann1</strain>
    </source>
</reference>
<name>A0ACC1DB11_9NEOP</name>
<sequence>MMFRNILVHPDHRRFQLILWRSSPDQPLLTYALSTVTYGLRPSPFLANRSIIQLVTDEGHRFPQAAQVLTHSIFVDDILTGHDSVDKAIALQTELIELLALGGFHLRKWTSNSRQLLERFPDDQCDIPKDFDVVPDSNAIKVLGMQWIPQTDEFTYHISVPTLEKFTKRSILSTIARLYDPSGWISPVIFRAKLLIQHLWTLKLDWDESAPNDVTFQFQHIFEDLPLLSALRLPRTICTSKDSTYTLHGFADASESGYAAAVYLHETNITGQVHVRLLVSKSKVAPIKTRQTIPKLELSAAHLTSLLISRVSVQLSAHITIQQHFCWSDSTIVLAWLKTPSQSLQVFEANRVSAIAANPCNPTWRHVPSALNPADCASRGISAQELLAYDLWWSPTWLKAPPDTWPTMPPALGHHVLPGLKPRKMVAHIAVPDLDTDLLTRFSSLDTLVDVTACIKRFAHNCLVSSHSRIVGPITVDERKKALLHWVRSVQQNMFAEDIHRLQTNKLCTVRIQRLSPFLKDGLLRVGGRLSNSALRYDTQHPLILPSSSPLVHLIIDHFHTIHCHPGADTLHALLRQQYWILSGRRVIRHRVFKCVRCFRHRAQPNPPFMADLPADRVSPQPVFSQVSTDFAGPFLIKSSTLRNAKLLKGYFCVFVCLATKAVHLEAVSELSTDAFFAALQRFVSRRGIPTLIRSDCGTNYVGARNQLIEVQNFLKANDDRITHKLATQQITWLLNPPSAPSFGGLHEAAVKSTKQLLYRVLGEQHLTFEEFSTLLARIEAVLNSRPLCPLSSDPTDFEVLTAGHFLIGRPLTALPEHSHESSPPSTLRRFRLVQALAQRFWTLWSKSYLHTLQSRSKWTTETSRPKIGELVLIKEDNLPRLQWKMGRIKKILPGRDDVVRVVELSTKDGSLTRPVTKIARLPLDDNST</sequence>
<evidence type="ECO:0000313" key="1">
    <source>
        <dbReference type="EMBL" id="KAJ0181124.1"/>
    </source>
</evidence>
<accession>A0ACC1DB11</accession>
<dbReference type="EMBL" id="CM034391">
    <property type="protein sequence ID" value="KAJ0181124.1"/>
    <property type="molecule type" value="Genomic_DNA"/>
</dbReference>
<gene>
    <name evidence="1" type="ORF">K1T71_003209</name>
</gene>